<dbReference type="Gene3D" id="3.30.160.70">
    <property type="entry name" value="Methylated DNA-protein cysteine methyltransferase domain"/>
    <property type="match status" value="1"/>
</dbReference>
<proteinExistence type="predicted"/>
<keyword evidence="2" id="KW-0489">Methyltransferase</keyword>
<protein>
    <submittedName>
        <fullName evidence="2">Methylated-DNA--protein-cysteine methyltransferase, inducible</fullName>
        <ecNumber evidence="2">2.1.1.63</ecNumber>
    </submittedName>
</protein>
<dbReference type="GO" id="GO:0006281">
    <property type="term" value="P:DNA repair"/>
    <property type="evidence" value="ECO:0007669"/>
    <property type="project" value="InterPro"/>
</dbReference>
<dbReference type="GO" id="GO:0003908">
    <property type="term" value="F:methylated-DNA-[protein]-cysteine S-methyltransferase activity"/>
    <property type="evidence" value="ECO:0007669"/>
    <property type="project" value="UniProtKB-EC"/>
</dbReference>
<reference evidence="2 3" key="1">
    <citation type="submission" date="2017-02" db="EMBL/GenBank/DDBJ databases">
        <title>Complete genome sequence of Lactobacillus helveticus.</title>
        <authorList>
            <person name="Kim J.F."/>
            <person name="Chung Y."/>
            <person name="Kwak M."/>
        </authorList>
    </citation>
    <scope>NUCLEOTIDE SEQUENCE [LARGE SCALE GENOMIC DNA]</scope>
    <source>
        <strain evidence="2 3">LH5</strain>
    </source>
</reference>
<keyword evidence="2" id="KW-0808">Transferase</keyword>
<dbReference type="Proteomes" id="UP000267945">
    <property type="component" value="Chromosome"/>
</dbReference>
<dbReference type="AlphaFoldDB" id="A0A3S8SDJ2"/>
<dbReference type="EMBL" id="CP019581">
    <property type="protein sequence ID" value="AZK91875.1"/>
    <property type="molecule type" value="Genomic_DNA"/>
</dbReference>
<evidence type="ECO:0000313" key="2">
    <source>
        <dbReference type="EMBL" id="AZK91875.1"/>
    </source>
</evidence>
<organism evidence="2 3">
    <name type="scientific">Lactobacillus helveticus</name>
    <name type="common">Lactobacillus suntoryeus</name>
    <dbReference type="NCBI Taxonomy" id="1587"/>
    <lineage>
        <taxon>Bacteria</taxon>
        <taxon>Bacillati</taxon>
        <taxon>Bacillota</taxon>
        <taxon>Bacilli</taxon>
        <taxon>Lactobacillales</taxon>
        <taxon>Lactobacillaceae</taxon>
        <taxon>Lactobacillus</taxon>
    </lineage>
</organism>
<accession>A0A3S8SDJ2</accession>
<feature type="domain" description="Methylguanine DNA methyltransferase ribonuclease-like" evidence="1">
    <location>
        <begin position="51"/>
        <end position="77"/>
    </location>
</feature>
<name>A0A3S8SDJ2_LACHE</name>
<dbReference type="Pfam" id="PF02870">
    <property type="entry name" value="Methyltransf_1N"/>
    <property type="match status" value="1"/>
</dbReference>
<evidence type="ECO:0000259" key="1">
    <source>
        <dbReference type="Pfam" id="PF02870"/>
    </source>
</evidence>
<evidence type="ECO:0000313" key="3">
    <source>
        <dbReference type="Proteomes" id="UP000267945"/>
    </source>
</evidence>
<dbReference type="GO" id="GO:0032259">
    <property type="term" value="P:methylation"/>
    <property type="evidence" value="ECO:0007669"/>
    <property type="project" value="UniProtKB-KW"/>
</dbReference>
<dbReference type="EC" id="2.1.1.63" evidence="2"/>
<dbReference type="InterPro" id="IPR008332">
    <property type="entry name" value="MethylG_MeTrfase_N"/>
</dbReference>
<dbReference type="InterPro" id="IPR036631">
    <property type="entry name" value="MGMT_N_sf"/>
</dbReference>
<sequence length="121" mass="14709">MAEFFYYDYVTIQPWTYFLTASRFRLTYVGLKGDESVSPIFSFYPHRMLVHDPEKLAPYVKQLKEYFAGTRKEFDVPMIFRNLVPNFKEKRYNLYRLSHMALQPTMVISQHRYQMLHLHVQ</sequence>
<dbReference type="SUPFAM" id="SSF53155">
    <property type="entry name" value="Methylated DNA-protein cysteine methyltransferase domain"/>
    <property type="match status" value="1"/>
</dbReference>
<gene>
    <name evidence="2" type="primary">adaB</name>
    <name evidence="2" type="ORF">LH5_01644</name>
</gene>